<evidence type="ECO:0000313" key="1">
    <source>
        <dbReference type="EMBL" id="GAA1845170.1"/>
    </source>
</evidence>
<comment type="caution">
    <text evidence="1">The sequence shown here is derived from an EMBL/GenBank/DDBJ whole genome shotgun (WGS) entry which is preliminary data.</text>
</comment>
<dbReference type="EMBL" id="BAAANK010000011">
    <property type="protein sequence ID" value="GAA1845170.1"/>
    <property type="molecule type" value="Genomic_DNA"/>
</dbReference>
<reference evidence="1 2" key="1">
    <citation type="journal article" date="2019" name="Int. J. Syst. Evol. Microbiol.">
        <title>The Global Catalogue of Microorganisms (GCM) 10K type strain sequencing project: providing services to taxonomists for standard genome sequencing and annotation.</title>
        <authorList>
            <consortium name="The Broad Institute Genomics Platform"/>
            <consortium name="The Broad Institute Genome Sequencing Center for Infectious Disease"/>
            <person name="Wu L."/>
            <person name="Ma J."/>
        </authorList>
    </citation>
    <scope>NUCLEOTIDE SEQUENCE [LARGE SCALE GENOMIC DNA]</scope>
    <source>
        <strain evidence="1 2">JCM 14323</strain>
    </source>
</reference>
<sequence length="89" mass="8889">MSPALTPARAAIVRTEAGKPSAAKHSMAASRNLARVVRSLGRSSAPAVAALEPAGSVGGGTSAIRMDRMLHACIANVQRCAAQPGAAGR</sequence>
<accession>A0ABN2MZP1</accession>
<gene>
    <name evidence="1" type="ORF">GCM10009750_34410</name>
</gene>
<organism evidence="1 2">
    <name type="scientific">Agromyces salentinus</name>
    <dbReference type="NCBI Taxonomy" id="269421"/>
    <lineage>
        <taxon>Bacteria</taxon>
        <taxon>Bacillati</taxon>
        <taxon>Actinomycetota</taxon>
        <taxon>Actinomycetes</taxon>
        <taxon>Micrococcales</taxon>
        <taxon>Microbacteriaceae</taxon>
        <taxon>Agromyces</taxon>
    </lineage>
</organism>
<keyword evidence="2" id="KW-1185">Reference proteome</keyword>
<proteinExistence type="predicted"/>
<dbReference type="Proteomes" id="UP001501746">
    <property type="component" value="Unassembled WGS sequence"/>
</dbReference>
<name>A0ABN2MZP1_9MICO</name>
<protein>
    <submittedName>
        <fullName evidence="1">Uncharacterized protein</fullName>
    </submittedName>
</protein>
<evidence type="ECO:0000313" key="2">
    <source>
        <dbReference type="Proteomes" id="UP001501746"/>
    </source>
</evidence>